<name>A0A109J5I8_9HYPH</name>
<dbReference type="AlphaFoldDB" id="A0A109J5I8"/>
<feature type="domain" description="YCII-related" evidence="2">
    <location>
        <begin position="1"/>
        <end position="114"/>
    </location>
</feature>
<dbReference type="PANTHER" id="PTHR35174">
    <property type="entry name" value="BLL7171 PROTEIN-RELATED"/>
    <property type="match status" value="1"/>
</dbReference>
<dbReference type="Proteomes" id="UP000068164">
    <property type="component" value="Unassembled WGS sequence"/>
</dbReference>
<dbReference type="PANTHER" id="PTHR35174:SF3">
    <property type="entry name" value="BLL7171 PROTEIN"/>
    <property type="match status" value="1"/>
</dbReference>
<dbReference type="InterPro" id="IPR005545">
    <property type="entry name" value="YCII"/>
</dbReference>
<dbReference type="EMBL" id="LNCD01000134">
    <property type="protein sequence ID" value="KWV42748.1"/>
    <property type="molecule type" value="Genomic_DNA"/>
</dbReference>
<dbReference type="RefSeq" id="WP_062374626.1">
    <property type="nucleotide sequence ID" value="NZ_LNCD01000134.1"/>
</dbReference>
<evidence type="ECO:0000256" key="1">
    <source>
        <dbReference type="ARBA" id="ARBA00007689"/>
    </source>
</evidence>
<dbReference type="Gene3D" id="3.30.70.1060">
    <property type="entry name" value="Dimeric alpha+beta barrel"/>
    <property type="match status" value="1"/>
</dbReference>
<organism evidence="3 4">
    <name type="scientific">Rhizobium altiplani</name>
    <dbReference type="NCBI Taxonomy" id="1864509"/>
    <lineage>
        <taxon>Bacteria</taxon>
        <taxon>Pseudomonadati</taxon>
        <taxon>Pseudomonadota</taxon>
        <taxon>Alphaproteobacteria</taxon>
        <taxon>Hyphomicrobiales</taxon>
        <taxon>Rhizobiaceae</taxon>
        <taxon>Rhizobium/Agrobacterium group</taxon>
        <taxon>Rhizobium</taxon>
    </lineage>
</organism>
<keyword evidence="4" id="KW-1185">Reference proteome</keyword>
<reference evidence="3 4" key="1">
    <citation type="submission" date="2015-11" db="EMBL/GenBank/DDBJ databases">
        <title>Draft Genome Sequence of the Strain BR 10423 (Rhizobium sp.) isolated from nodules of Mimosa pudica.</title>
        <authorList>
            <person name="Barauna A.C."/>
            <person name="Zilli J.E."/>
            <person name="Simoes-Araujo J.L."/>
            <person name="Reis V.M."/>
            <person name="James E.K."/>
            <person name="Reis F.B.Jr."/>
            <person name="Rouws L.F."/>
            <person name="Passos S.R."/>
            <person name="Gois S.R."/>
        </authorList>
    </citation>
    <scope>NUCLEOTIDE SEQUENCE [LARGE SCALE GENOMIC DNA]</scope>
    <source>
        <strain evidence="3 4">BR10423</strain>
    </source>
</reference>
<evidence type="ECO:0000313" key="4">
    <source>
        <dbReference type="Proteomes" id="UP000068164"/>
    </source>
</evidence>
<sequence>MKYLCQVWFEPATLEAMTEEEKRNLDRASLAYDDDLIASGHMIAAQALQSPKNAVTVRVRKDEMSVTDGPFAETKEQLGGFILIDARDLNDAIRVAAGIPLARLGSIEVRPIYDIPVYS</sequence>
<dbReference type="Pfam" id="PF03795">
    <property type="entry name" value="YCII"/>
    <property type="match status" value="1"/>
</dbReference>
<dbReference type="SUPFAM" id="SSF54909">
    <property type="entry name" value="Dimeric alpha+beta barrel"/>
    <property type="match status" value="1"/>
</dbReference>
<dbReference type="InterPro" id="IPR011008">
    <property type="entry name" value="Dimeric_a/b-barrel"/>
</dbReference>
<comment type="caution">
    <text evidence="3">The sequence shown here is derived from an EMBL/GenBank/DDBJ whole genome shotgun (WGS) entry which is preliminary data.</text>
</comment>
<evidence type="ECO:0000259" key="2">
    <source>
        <dbReference type="Pfam" id="PF03795"/>
    </source>
</evidence>
<gene>
    <name evidence="3" type="ORF">AS026_20585</name>
</gene>
<accession>A0A109J5I8</accession>
<comment type="similarity">
    <text evidence="1">Belongs to the YciI family.</text>
</comment>
<proteinExistence type="inferred from homology"/>
<dbReference type="OrthoDB" id="9807535at2"/>
<protein>
    <submittedName>
        <fullName evidence="3">Dehydrogenase</fullName>
    </submittedName>
</protein>
<evidence type="ECO:0000313" key="3">
    <source>
        <dbReference type="EMBL" id="KWV42748.1"/>
    </source>
</evidence>